<feature type="domain" description="Integrase catalytic" evidence="1">
    <location>
        <begin position="1"/>
        <end position="83"/>
    </location>
</feature>
<dbReference type="InterPro" id="IPR036397">
    <property type="entry name" value="RNaseH_sf"/>
</dbReference>
<dbReference type="AlphaFoldDB" id="A0AAW2S6J5"/>
<evidence type="ECO:0000259" key="1">
    <source>
        <dbReference type="PROSITE" id="PS50994"/>
    </source>
</evidence>
<proteinExistence type="predicted"/>
<protein>
    <recommendedName>
        <fullName evidence="1">Integrase catalytic domain-containing protein</fullName>
    </recommendedName>
</protein>
<dbReference type="InterPro" id="IPR050951">
    <property type="entry name" value="Retrovirus_Pol_polyprotein"/>
</dbReference>
<dbReference type="GO" id="GO:0015074">
    <property type="term" value="P:DNA integration"/>
    <property type="evidence" value="ECO:0007669"/>
    <property type="project" value="InterPro"/>
</dbReference>
<dbReference type="InterPro" id="IPR012337">
    <property type="entry name" value="RNaseH-like_sf"/>
</dbReference>
<dbReference type="Gene3D" id="3.30.420.10">
    <property type="entry name" value="Ribonuclease H-like superfamily/Ribonuclease H"/>
    <property type="match status" value="1"/>
</dbReference>
<reference evidence="2" key="1">
    <citation type="submission" date="2020-06" db="EMBL/GenBank/DDBJ databases">
        <authorList>
            <person name="Li T."/>
            <person name="Hu X."/>
            <person name="Zhang T."/>
            <person name="Song X."/>
            <person name="Zhang H."/>
            <person name="Dai N."/>
            <person name="Sheng W."/>
            <person name="Hou X."/>
            <person name="Wei L."/>
        </authorList>
    </citation>
    <scope>NUCLEOTIDE SEQUENCE</scope>
    <source>
        <strain evidence="2">G02</strain>
        <tissue evidence="2">Leaf</tissue>
    </source>
</reference>
<sequence length="127" mass="14686">MKFSCKKIENRFSMPRTLRLDNGTQFQEKKIMEWCKDLNIKKNLTSVGNPQANGQTKVMNRMILQNFKKRLDGSKMEWVDELLGVGMGDQKLIGLVVFHQQSLSNNIGLMNTRTIHQDGNVFHCAYH</sequence>
<dbReference type="PROSITE" id="PS50994">
    <property type="entry name" value="INTEGRASE"/>
    <property type="match status" value="1"/>
</dbReference>
<dbReference type="PANTHER" id="PTHR37984">
    <property type="entry name" value="PROTEIN CBG26694"/>
    <property type="match status" value="1"/>
</dbReference>
<evidence type="ECO:0000313" key="2">
    <source>
        <dbReference type="EMBL" id="KAL0387739.1"/>
    </source>
</evidence>
<dbReference type="EMBL" id="JACGWJ010000011">
    <property type="protein sequence ID" value="KAL0387739.1"/>
    <property type="molecule type" value="Genomic_DNA"/>
</dbReference>
<gene>
    <name evidence="2" type="ORF">Sradi_2655700</name>
</gene>
<reference evidence="2" key="2">
    <citation type="journal article" date="2024" name="Plant">
        <title>Genomic evolution and insights into agronomic trait innovations of Sesamum species.</title>
        <authorList>
            <person name="Miao H."/>
            <person name="Wang L."/>
            <person name="Qu L."/>
            <person name="Liu H."/>
            <person name="Sun Y."/>
            <person name="Le M."/>
            <person name="Wang Q."/>
            <person name="Wei S."/>
            <person name="Zheng Y."/>
            <person name="Lin W."/>
            <person name="Duan Y."/>
            <person name="Cao H."/>
            <person name="Xiong S."/>
            <person name="Wang X."/>
            <person name="Wei L."/>
            <person name="Li C."/>
            <person name="Ma Q."/>
            <person name="Ju M."/>
            <person name="Zhao R."/>
            <person name="Li G."/>
            <person name="Mu C."/>
            <person name="Tian Q."/>
            <person name="Mei H."/>
            <person name="Zhang T."/>
            <person name="Gao T."/>
            <person name="Zhang H."/>
        </authorList>
    </citation>
    <scope>NUCLEOTIDE SEQUENCE</scope>
    <source>
        <strain evidence="2">G02</strain>
    </source>
</reference>
<organism evidence="2">
    <name type="scientific">Sesamum radiatum</name>
    <name type="common">Black benniseed</name>
    <dbReference type="NCBI Taxonomy" id="300843"/>
    <lineage>
        <taxon>Eukaryota</taxon>
        <taxon>Viridiplantae</taxon>
        <taxon>Streptophyta</taxon>
        <taxon>Embryophyta</taxon>
        <taxon>Tracheophyta</taxon>
        <taxon>Spermatophyta</taxon>
        <taxon>Magnoliopsida</taxon>
        <taxon>eudicotyledons</taxon>
        <taxon>Gunneridae</taxon>
        <taxon>Pentapetalae</taxon>
        <taxon>asterids</taxon>
        <taxon>lamiids</taxon>
        <taxon>Lamiales</taxon>
        <taxon>Pedaliaceae</taxon>
        <taxon>Sesamum</taxon>
    </lineage>
</organism>
<accession>A0AAW2S6J5</accession>
<dbReference type="GO" id="GO:0003676">
    <property type="term" value="F:nucleic acid binding"/>
    <property type="evidence" value="ECO:0007669"/>
    <property type="project" value="InterPro"/>
</dbReference>
<comment type="caution">
    <text evidence="2">The sequence shown here is derived from an EMBL/GenBank/DDBJ whole genome shotgun (WGS) entry which is preliminary data.</text>
</comment>
<dbReference type="InterPro" id="IPR001584">
    <property type="entry name" value="Integrase_cat-core"/>
</dbReference>
<name>A0AAW2S6J5_SESRA</name>
<dbReference type="PANTHER" id="PTHR37984:SF5">
    <property type="entry name" value="PROTEIN NYNRIN-LIKE"/>
    <property type="match status" value="1"/>
</dbReference>
<dbReference type="SUPFAM" id="SSF53098">
    <property type="entry name" value="Ribonuclease H-like"/>
    <property type="match status" value="1"/>
</dbReference>